<feature type="signal peptide" evidence="1">
    <location>
        <begin position="1"/>
        <end position="23"/>
    </location>
</feature>
<reference evidence="2 3" key="1">
    <citation type="submission" date="2021-06" db="EMBL/GenBank/DDBJ databases">
        <title>Caerostris darwini draft genome.</title>
        <authorList>
            <person name="Kono N."/>
            <person name="Arakawa K."/>
        </authorList>
    </citation>
    <scope>NUCLEOTIDE SEQUENCE [LARGE SCALE GENOMIC DNA]</scope>
</reference>
<name>A0AAV4V6E1_9ARAC</name>
<accession>A0AAV4V6E1</accession>
<sequence>MYLRTVNVKLLCIIWHLLVVVTSTYDTLDSTNEKPSTTSLKNLIISSPQDTTIEENDEGEKSSCREISLHRCGSSMVRVFRLLDFLPWKKSFEAKCALEKRLFYMYEI</sequence>
<protein>
    <submittedName>
        <fullName evidence="2">Uncharacterized protein</fullName>
    </submittedName>
</protein>
<keyword evidence="3" id="KW-1185">Reference proteome</keyword>
<keyword evidence="1" id="KW-0732">Signal</keyword>
<evidence type="ECO:0000256" key="1">
    <source>
        <dbReference type="SAM" id="SignalP"/>
    </source>
</evidence>
<gene>
    <name evidence="2" type="ORF">CDAR_104901</name>
</gene>
<comment type="caution">
    <text evidence="2">The sequence shown here is derived from an EMBL/GenBank/DDBJ whole genome shotgun (WGS) entry which is preliminary data.</text>
</comment>
<evidence type="ECO:0000313" key="2">
    <source>
        <dbReference type="EMBL" id="GIY65298.1"/>
    </source>
</evidence>
<dbReference type="Proteomes" id="UP001054837">
    <property type="component" value="Unassembled WGS sequence"/>
</dbReference>
<dbReference type="EMBL" id="BPLQ01012409">
    <property type="protein sequence ID" value="GIY65298.1"/>
    <property type="molecule type" value="Genomic_DNA"/>
</dbReference>
<dbReference type="AlphaFoldDB" id="A0AAV4V6E1"/>
<organism evidence="2 3">
    <name type="scientific">Caerostris darwini</name>
    <dbReference type="NCBI Taxonomy" id="1538125"/>
    <lineage>
        <taxon>Eukaryota</taxon>
        <taxon>Metazoa</taxon>
        <taxon>Ecdysozoa</taxon>
        <taxon>Arthropoda</taxon>
        <taxon>Chelicerata</taxon>
        <taxon>Arachnida</taxon>
        <taxon>Araneae</taxon>
        <taxon>Araneomorphae</taxon>
        <taxon>Entelegynae</taxon>
        <taxon>Araneoidea</taxon>
        <taxon>Araneidae</taxon>
        <taxon>Caerostris</taxon>
    </lineage>
</organism>
<feature type="chain" id="PRO_5043921250" evidence="1">
    <location>
        <begin position="24"/>
        <end position="108"/>
    </location>
</feature>
<proteinExistence type="predicted"/>
<evidence type="ECO:0000313" key="3">
    <source>
        <dbReference type="Proteomes" id="UP001054837"/>
    </source>
</evidence>